<dbReference type="EMBL" id="OX395132">
    <property type="protein sequence ID" value="CAI5779808.1"/>
    <property type="molecule type" value="Genomic_DNA"/>
</dbReference>
<feature type="compositionally biased region" description="Low complexity" evidence="1">
    <location>
        <begin position="113"/>
        <end position="134"/>
    </location>
</feature>
<dbReference type="AlphaFoldDB" id="A0AA35KMR5"/>
<evidence type="ECO:0000256" key="1">
    <source>
        <dbReference type="SAM" id="MobiDB-lite"/>
    </source>
</evidence>
<feature type="compositionally biased region" description="Polar residues" evidence="1">
    <location>
        <begin position="56"/>
        <end position="66"/>
    </location>
</feature>
<feature type="region of interest" description="Disordered" evidence="1">
    <location>
        <begin position="52"/>
        <end position="134"/>
    </location>
</feature>
<accession>A0AA35KMR5</accession>
<protein>
    <submittedName>
        <fullName evidence="2">Uncharacterized protein</fullName>
    </submittedName>
</protein>
<keyword evidence="3" id="KW-1185">Reference proteome</keyword>
<organism evidence="2 3">
    <name type="scientific">Podarcis lilfordi</name>
    <name type="common">Lilford's wall lizard</name>
    <dbReference type="NCBI Taxonomy" id="74358"/>
    <lineage>
        <taxon>Eukaryota</taxon>
        <taxon>Metazoa</taxon>
        <taxon>Chordata</taxon>
        <taxon>Craniata</taxon>
        <taxon>Vertebrata</taxon>
        <taxon>Euteleostomi</taxon>
        <taxon>Lepidosauria</taxon>
        <taxon>Squamata</taxon>
        <taxon>Bifurcata</taxon>
        <taxon>Unidentata</taxon>
        <taxon>Episquamata</taxon>
        <taxon>Laterata</taxon>
        <taxon>Lacertibaenia</taxon>
        <taxon>Lacertidae</taxon>
        <taxon>Podarcis</taxon>
    </lineage>
</organism>
<feature type="region of interest" description="Disordered" evidence="1">
    <location>
        <begin position="1"/>
        <end position="34"/>
    </location>
</feature>
<proteinExistence type="predicted"/>
<reference evidence="2" key="1">
    <citation type="submission" date="2022-12" db="EMBL/GenBank/DDBJ databases">
        <authorList>
            <person name="Alioto T."/>
            <person name="Alioto T."/>
            <person name="Gomez Garrido J."/>
        </authorList>
    </citation>
    <scope>NUCLEOTIDE SEQUENCE</scope>
</reference>
<evidence type="ECO:0000313" key="3">
    <source>
        <dbReference type="Proteomes" id="UP001178461"/>
    </source>
</evidence>
<dbReference type="Proteomes" id="UP001178461">
    <property type="component" value="Chromosome 7"/>
</dbReference>
<feature type="compositionally biased region" description="Basic and acidic residues" evidence="1">
    <location>
        <begin position="1"/>
        <end position="29"/>
    </location>
</feature>
<evidence type="ECO:0000313" key="2">
    <source>
        <dbReference type="EMBL" id="CAI5779808.1"/>
    </source>
</evidence>
<name>A0AA35KMR5_9SAUR</name>
<sequence>MLVKGEKGFGEEKGASRDLVRELEGDRDALPPGRAQLPSFWLLPAAPTAAAKGKVRSTSFFHTQGFPSRQTPPPPLLPSRSPSPTGKGIHPGRRGRREKREEQKGGGTMHPLSTSSSSSGCCSSSSSNTCCFQS</sequence>
<gene>
    <name evidence="2" type="ORF">PODLI_1B008650</name>
</gene>